<keyword evidence="5 6" id="KW-0472">Membrane</keyword>
<feature type="transmembrane region" description="Helical" evidence="6">
    <location>
        <begin position="165"/>
        <end position="183"/>
    </location>
</feature>
<keyword evidence="2" id="KW-1003">Cell membrane</keyword>
<dbReference type="Proteomes" id="UP001597347">
    <property type="component" value="Unassembled WGS sequence"/>
</dbReference>
<evidence type="ECO:0000256" key="6">
    <source>
        <dbReference type="SAM" id="Phobius"/>
    </source>
</evidence>
<feature type="transmembrane region" description="Helical" evidence="6">
    <location>
        <begin position="115"/>
        <end position="135"/>
    </location>
</feature>
<dbReference type="RefSeq" id="WP_377931675.1">
    <property type="nucleotide sequence ID" value="NZ_JBHUEA010000002.1"/>
</dbReference>
<proteinExistence type="predicted"/>
<reference evidence="8" key="1">
    <citation type="journal article" date="2019" name="Int. J. Syst. Evol. Microbiol.">
        <title>The Global Catalogue of Microorganisms (GCM) 10K type strain sequencing project: providing services to taxonomists for standard genome sequencing and annotation.</title>
        <authorList>
            <consortium name="The Broad Institute Genomics Platform"/>
            <consortium name="The Broad Institute Genome Sequencing Center for Infectious Disease"/>
            <person name="Wu L."/>
            <person name="Ma J."/>
        </authorList>
    </citation>
    <scope>NUCLEOTIDE SEQUENCE [LARGE SCALE GENOMIC DNA]</scope>
    <source>
        <strain evidence="8">CGMCC 1.12471</strain>
    </source>
</reference>
<evidence type="ECO:0000256" key="1">
    <source>
        <dbReference type="ARBA" id="ARBA00004651"/>
    </source>
</evidence>
<gene>
    <name evidence="7" type="ORF">ACFSBI_02470</name>
</gene>
<accession>A0ABW4LDA6</accession>
<keyword evidence="3 6" id="KW-0812">Transmembrane</keyword>
<dbReference type="InterPro" id="IPR010343">
    <property type="entry name" value="ArAE_1"/>
</dbReference>
<comment type="caution">
    <text evidence="7">The sequence shown here is derived from an EMBL/GenBank/DDBJ whole genome shotgun (WGS) entry which is preliminary data.</text>
</comment>
<comment type="subcellular location">
    <subcellularLocation>
        <location evidence="1">Cell membrane</location>
        <topology evidence="1">Multi-pass membrane protein</topology>
    </subcellularLocation>
</comment>
<dbReference type="EMBL" id="JBHUEA010000002">
    <property type="protein sequence ID" value="MFD1720402.1"/>
    <property type="molecule type" value="Genomic_DNA"/>
</dbReference>
<evidence type="ECO:0000256" key="4">
    <source>
        <dbReference type="ARBA" id="ARBA00022989"/>
    </source>
</evidence>
<protein>
    <submittedName>
        <fullName evidence="7">Aromatic acid exporter family protein</fullName>
    </submittedName>
</protein>
<organism evidence="7 8">
    <name type="scientific">Amnibacterium endophyticum</name>
    <dbReference type="NCBI Taxonomy" id="2109337"/>
    <lineage>
        <taxon>Bacteria</taxon>
        <taxon>Bacillati</taxon>
        <taxon>Actinomycetota</taxon>
        <taxon>Actinomycetes</taxon>
        <taxon>Micrococcales</taxon>
        <taxon>Microbacteriaceae</taxon>
        <taxon>Amnibacterium</taxon>
    </lineage>
</organism>
<name>A0ABW4LDA6_9MICO</name>
<dbReference type="Pfam" id="PF06081">
    <property type="entry name" value="ArAE_1"/>
    <property type="match status" value="1"/>
</dbReference>
<feature type="transmembrane region" description="Helical" evidence="6">
    <location>
        <begin position="45"/>
        <end position="67"/>
    </location>
</feature>
<sequence>MARITVRRRFRLRVGARRLLDRVWPDLPTTWADVPARLRPAAVQIARLTAAATIAYVVADLVSPGILDLTAPLTALLVVQASTVGTLLMGLVRVGAVLTGVVVAVVVATGIGLSWWSLALVIAVSLVLAGVLRLGDQSLETPISAMLILAVSVPELAAETRVLNTLIGTGVGVLFAFVAPVAIPNTRAGEAVRQVARSQAALLAEVASALGSRPPVREEATAWLDWSDHVVGDVAAAGEEVRVVERTRRLNPLAFRTAAVHPALQGALGRLERCLAAERAMLVVLTREAADSERDDDATAAELRRAFALVLDDLAEGLRAFGELIRSEYDPRAPDRLGSRERCLDAVREARAVLTELTLLDLDPRRRPDLWMLQGSVLASVEHVLEQLDLERDQPVHRLRPDATQAIPVVRARRRTADD</sequence>
<evidence type="ECO:0000256" key="2">
    <source>
        <dbReference type="ARBA" id="ARBA00022475"/>
    </source>
</evidence>
<evidence type="ECO:0000256" key="3">
    <source>
        <dbReference type="ARBA" id="ARBA00022692"/>
    </source>
</evidence>
<evidence type="ECO:0000256" key="5">
    <source>
        <dbReference type="ARBA" id="ARBA00023136"/>
    </source>
</evidence>
<feature type="transmembrane region" description="Helical" evidence="6">
    <location>
        <begin position="87"/>
        <end position="108"/>
    </location>
</feature>
<evidence type="ECO:0000313" key="8">
    <source>
        <dbReference type="Proteomes" id="UP001597347"/>
    </source>
</evidence>
<evidence type="ECO:0000313" key="7">
    <source>
        <dbReference type="EMBL" id="MFD1720402.1"/>
    </source>
</evidence>
<keyword evidence="8" id="KW-1185">Reference proteome</keyword>
<keyword evidence="4 6" id="KW-1133">Transmembrane helix</keyword>